<evidence type="ECO:0000313" key="7">
    <source>
        <dbReference type="Proteomes" id="UP000578352"/>
    </source>
</evidence>
<evidence type="ECO:0000313" key="6">
    <source>
        <dbReference type="EMBL" id="NYJ25328.1"/>
    </source>
</evidence>
<feature type="domain" description="CobQ/CobB/MinD/ParA nucleotide binding" evidence="5">
    <location>
        <begin position="285"/>
        <end position="457"/>
    </location>
</feature>
<feature type="transmembrane region" description="Helical" evidence="4">
    <location>
        <begin position="188"/>
        <end position="209"/>
    </location>
</feature>
<keyword evidence="1" id="KW-0547">Nucleotide-binding</keyword>
<comment type="caution">
    <text evidence="6">The sequence shown here is derived from an EMBL/GenBank/DDBJ whole genome shotgun (WGS) entry which is preliminary data.</text>
</comment>
<gene>
    <name evidence="6" type="ORF">HNR13_003615</name>
</gene>
<evidence type="ECO:0000256" key="4">
    <source>
        <dbReference type="SAM" id="Phobius"/>
    </source>
</evidence>
<keyword evidence="4" id="KW-0472">Membrane</keyword>
<dbReference type="RefSeq" id="WP_179607999.1">
    <property type="nucleotide sequence ID" value="NZ_BAABEH010000001.1"/>
</dbReference>
<evidence type="ECO:0000256" key="1">
    <source>
        <dbReference type="ARBA" id="ARBA00022741"/>
    </source>
</evidence>
<proteinExistence type="predicted"/>
<dbReference type="InterPro" id="IPR005702">
    <property type="entry name" value="Wzc-like_C"/>
</dbReference>
<dbReference type="SUPFAM" id="SSF52540">
    <property type="entry name" value="P-loop containing nucleoside triphosphate hydrolases"/>
    <property type="match status" value="1"/>
</dbReference>
<feature type="compositionally biased region" description="Basic residues" evidence="3">
    <location>
        <begin position="507"/>
        <end position="517"/>
    </location>
</feature>
<evidence type="ECO:0000256" key="2">
    <source>
        <dbReference type="ARBA" id="ARBA00022840"/>
    </source>
</evidence>
<protein>
    <submittedName>
        <fullName evidence="6">Capsular exopolysaccharide synthesis family protein</fullName>
    </submittedName>
</protein>
<dbReference type="CDD" id="cd05387">
    <property type="entry name" value="BY-kinase"/>
    <property type="match status" value="1"/>
</dbReference>
<sequence length="517" mass="54251">MSLQTDTADTQAKGRDLRDFVRMIRRYWLGEAVIVLATIGLVAGVTALQPRVYQSTATGLTQAATGESLSMAFAGESLAKSRAESYVRVATSDAVAKRAQEALGTDRSISDLLAHITATLPADTAIIEITASAGTPEAAAKLANAWSTALSEQVRALESPEGSVGDPAISFVPLANARAPYFPSSPNIQTALVLAVLAGCALALVYALLRQQFDRRIRSVEQIERLLDAPVIGTVPASPALSERQRVVEQASTADSVQLFAISESLRELRTNLSYIDVDNPPKVIVVTSSIPGEGKSTLTANLADAIASSNQNVVIIDCDLRRPMQSTLFSLRGGVGLTDVLSGRVALGDALQAPSASTHLRVLGAGRVPPNPSELLGSRTMRELIGALSGVATVILDAPPLLSVTDAAILGTIADGVVIAVGAKQVTAEQLQKAYRSVTRVNGKVLGAVLNKIPPNGVDSHDYGYYRNDYYTSHADAAPVPVEARSAEAGGAETGAAEPASTRREQRSRKALRSGR</sequence>
<dbReference type="PANTHER" id="PTHR32309">
    <property type="entry name" value="TYROSINE-PROTEIN KINASE"/>
    <property type="match status" value="1"/>
</dbReference>
<evidence type="ECO:0000259" key="5">
    <source>
        <dbReference type="Pfam" id="PF01656"/>
    </source>
</evidence>
<dbReference type="InterPro" id="IPR002586">
    <property type="entry name" value="CobQ/CobB/MinD/ParA_Nub-bd_dom"/>
</dbReference>
<dbReference type="AlphaFoldDB" id="A0A853CXS3"/>
<feature type="region of interest" description="Disordered" evidence="3">
    <location>
        <begin position="482"/>
        <end position="517"/>
    </location>
</feature>
<accession>A0A853CXS3</accession>
<dbReference type="GO" id="GO:0005524">
    <property type="term" value="F:ATP binding"/>
    <property type="evidence" value="ECO:0007669"/>
    <property type="project" value="UniProtKB-KW"/>
</dbReference>
<keyword evidence="4" id="KW-0812">Transmembrane</keyword>
<dbReference type="PANTHER" id="PTHR32309:SF31">
    <property type="entry name" value="CAPSULAR EXOPOLYSACCHARIDE FAMILY"/>
    <property type="match status" value="1"/>
</dbReference>
<keyword evidence="4" id="KW-1133">Transmembrane helix</keyword>
<name>A0A853CXS3_9MICO</name>
<organism evidence="6 7">
    <name type="scientific">Leifsonia shinshuensis</name>
    <dbReference type="NCBI Taxonomy" id="150026"/>
    <lineage>
        <taxon>Bacteria</taxon>
        <taxon>Bacillati</taxon>
        <taxon>Actinomycetota</taxon>
        <taxon>Actinomycetes</taxon>
        <taxon>Micrococcales</taxon>
        <taxon>Microbacteriaceae</taxon>
        <taxon>Leifsonia</taxon>
    </lineage>
</organism>
<dbReference type="EMBL" id="JACCFL010000001">
    <property type="protein sequence ID" value="NYJ25328.1"/>
    <property type="molecule type" value="Genomic_DNA"/>
</dbReference>
<dbReference type="InterPro" id="IPR027417">
    <property type="entry name" value="P-loop_NTPase"/>
</dbReference>
<dbReference type="Proteomes" id="UP000578352">
    <property type="component" value="Unassembled WGS sequence"/>
</dbReference>
<dbReference type="InterPro" id="IPR050445">
    <property type="entry name" value="Bact_polysacc_biosynth/exp"/>
</dbReference>
<reference evidence="6 7" key="1">
    <citation type="submission" date="2020-07" db="EMBL/GenBank/DDBJ databases">
        <title>Sequencing the genomes of 1000 actinobacteria strains.</title>
        <authorList>
            <person name="Klenk H.-P."/>
        </authorList>
    </citation>
    <scope>NUCLEOTIDE SEQUENCE [LARGE SCALE GENOMIC DNA]</scope>
    <source>
        <strain evidence="6 7">DSM 15165</strain>
    </source>
</reference>
<dbReference type="Pfam" id="PF01656">
    <property type="entry name" value="CbiA"/>
    <property type="match status" value="1"/>
</dbReference>
<feature type="compositionally biased region" description="Low complexity" evidence="3">
    <location>
        <begin position="484"/>
        <end position="501"/>
    </location>
</feature>
<dbReference type="Gene3D" id="3.40.50.300">
    <property type="entry name" value="P-loop containing nucleotide triphosphate hydrolases"/>
    <property type="match status" value="1"/>
</dbReference>
<dbReference type="NCBIfam" id="TIGR01007">
    <property type="entry name" value="eps_fam"/>
    <property type="match status" value="1"/>
</dbReference>
<feature type="transmembrane region" description="Helical" evidence="4">
    <location>
        <begin position="27"/>
        <end position="48"/>
    </location>
</feature>
<evidence type="ECO:0000256" key="3">
    <source>
        <dbReference type="SAM" id="MobiDB-lite"/>
    </source>
</evidence>
<keyword evidence="2" id="KW-0067">ATP-binding</keyword>